<dbReference type="Pfam" id="PF07336">
    <property type="entry name" value="ABATE"/>
    <property type="match status" value="1"/>
</dbReference>
<keyword evidence="3" id="KW-1185">Reference proteome</keyword>
<evidence type="ECO:0000313" key="3">
    <source>
        <dbReference type="Proteomes" id="UP000681341"/>
    </source>
</evidence>
<dbReference type="Gene3D" id="1.10.3300.10">
    <property type="entry name" value="Jann2411-like domain"/>
    <property type="match status" value="1"/>
</dbReference>
<accession>A0ABS3U001</accession>
<evidence type="ECO:0000259" key="1">
    <source>
        <dbReference type="Pfam" id="PF11706"/>
    </source>
</evidence>
<dbReference type="PANTHER" id="PTHR35525">
    <property type="entry name" value="BLL6575 PROTEIN"/>
    <property type="match status" value="1"/>
</dbReference>
<feature type="domain" description="Zinc finger CGNR" evidence="1">
    <location>
        <begin position="148"/>
        <end position="186"/>
    </location>
</feature>
<protein>
    <submittedName>
        <fullName evidence="2">CGNR zinc finger domain-containing protein</fullName>
    </submittedName>
</protein>
<dbReference type="InterPro" id="IPR021005">
    <property type="entry name" value="Znf_CGNR"/>
</dbReference>
<dbReference type="RefSeq" id="WP_208494873.1">
    <property type="nucleotide sequence ID" value="NZ_JAGFNP010000002.1"/>
</dbReference>
<dbReference type="PANTHER" id="PTHR35525:SF3">
    <property type="entry name" value="BLL6575 PROTEIN"/>
    <property type="match status" value="1"/>
</dbReference>
<dbReference type="SUPFAM" id="SSF160904">
    <property type="entry name" value="Jann2411-like"/>
    <property type="match status" value="1"/>
</dbReference>
<comment type="caution">
    <text evidence="2">The sequence shown here is derived from an EMBL/GenBank/DDBJ whole genome shotgun (WGS) entry which is preliminary data.</text>
</comment>
<evidence type="ECO:0000313" key="2">
    <source>
        <dbReference type="EMBL" id="MBO3732084.1"/>
    </source>
</evidence>
<sequence>MNAVVLLTGDLPIALANTVRLRRGRLQDAIETPAGLAAWLAETAPALRTALPAHALTGVGEADASEARHLRDSIRSIIESQAAGEVPAEADRERLNRHAAAAPGWPRLDWDDDPVLARVSAAAPVAAALAEIAGAAIEMLCSEQRHLLSACAAPDCIRLFAKTDPRRKWCSPDCGNRARVNRHYRNRNA</sequence>
<dbReference type="Pfam" id="PF11706">
    <property type="entry name" value="zf-CGNR"/>
    <property type="match status" value="1"/>
</dbReference>
<dbReference type="Proteomes" id="UP000681341">
    <property type="component" value="Unassembled WGS sequence"/>
</dbReference>
<dbReference type="EMBL" id="JAGFNP010000002">
    <property type="protein sequence ID" value="MBO3732084.1"/>
    <property type="molecule type" value="Genomic_DNA"/>
</dbReference>
<dbReference type="InterPro" id="IPR010852">
    <property type="entry name" value="ABATE"/>
</dbReference>
<dbReference type="InterPro" id="IPR023286">
    <property type="entry name" value="ABATE_dom_sf"/>
</dbReference>
<reference evidence="2 3" key="1">
    <citation type="submission" date="2021-03" db="EMBL/GenBank/DDBJ databases">
        <title>Glycomyces sp. nov., a novel actinomycete isolated from soil.</title>
        <authorList>
            <person name="Yang X."/>
            <person name="Xu X."/>
        </authorList>
    </citation>
    <scope>NUCLEOTIDE SEQUENCE [LARGE SCALE GENOMIC DNA]</scope>
    <source>
        <strain evidence="2 3">NEAU-S30</strain>
    </source>
</reference>
<name>A0ABS3U001_9ACTN</name>
<proteinExistence type="predicted"/>
<organism evidence="2 3">
    <name type="scientific">Glycomyces niveus</name>
    <dbReference type="NCBI Taxonomy" id="2820287"/>
    <lineage>
        <taxon>Bacteria</taxon>
        <taxon>Bacillati</taxon>
        <taxon>Actinomycetota</taxon>
        <taxon>Actinomycetes</taxon>
        <taxon>Glycomycetales</taxon>
        <taxon>Glycomycetaceae</taxon>
        <taxon>Glycomyces</taxon>
    </lineage>
</organism>
<gene>
    <name evidence="2" type="ORF">J5V16_04560</name>
</gene>